<feature type="transmembrane region" description="Helical" evidence="8">
    <location>
        <begin position="12"/>
        <end position="31"/>
    </location>
</feature>
<evidence type="ECO:0000256" key="1">
    <source>
        <dbReference type="ARBA" id="ARBA00004651"/>
    </source>
</evidence>
<feature type="domain" description="YetF C-terminal" evidence="9">
    <location>
        <begin position="88"/>
        <end position="156"/>
    </location>
</feature>
<dbReference type="PANTHER" id="PTHR34582:SF6">
    <property type="entry name" value="UPF0702 TRANSMEMBRANE PROTEIN YCAP"/>
    <property type="match status" value="1"/>
</dbReference>
<feature type="transmembrane region" description="Helical" evidence="8">
    <location>
        <begin position="64"/>
        <end position="84"/>
    </location>
</feature>
<organism evidence="11 12">
    <name type="scientific">Rhodococcus rhodochrous J45</name>
    <dbReference type="NCBI Taxonomy" id="935266"/>
    <lineage>
        <taxon>Bacteria</taxon>
        <taxon>Bacillati</taxon>
        <taxon>Actinomycetota</taxon>
        <taxon>Actinomycetes</taxon>
        <taxon>Mycobacteriales</taxon>
        <taxon>Nocardiaceae</taxon>
        <taxon>Rhodococcus</taxon>
    </lineage>
</organism>
<dbReference type="InterPro" id="IPR048454">
    <property type="entry name" value="YetF_N"/>
</dbReference>
<evidence type="ECO:0000256" key="4">
    <source>
        <dbReference type="ARBA" id="ARBA00022692"/>
    </source>
</evidence>
<keyword evidence="4 8" id="KW-0812">Transmembrane</keyword>
<dbReference type="InterPro" id="IPR023090">
    <property type="entry name" value="UPF0702_alpha/beta_dom_sf"/>
</dbReference>
<evidence type="ECO:0000259" key="9">
    <source>
        <dbReference type="Pfam" id="PF04239"/>
    </source>
</evidence>
<proteinExistence type="inferred from homology"/>
<evidence type="ECO:0000256" key="8">
    <source>
        <dbReference type="SAM" id="Phobius"/>
    </source>
</evidence>
<dbReference type="Gene3D" id="3.30.240.20">
    <property type="entry name" value="bsu07140 like domains"/>
    <property type="match status" value="1"/>
</dbReference>
<protein>
    <submittedName>
        <fullName evidence="11">Uncharacterized membrane protein YcaP (DUF421 family)</fullName>
    </submittedName>
</protein>
<dbReference type="RefSeq" id="WP_145692121.1">
    <property type="nucleotide sequence ID" value="NZ_VLJT01000026.1"/>
</dbReference>
<dbReference type="EMBL" id="VLJT01000026">
    <property type="protein sequence ID" value="TWH16116.1"/>
    <property type="molecule type" value="Genomic_DNA"/>
</dbReference>
<dbReference type="PANTHER" id="PTHR34582">
    <property type="entry name" value="UPF0702 TRANSMEMBRANE PROTEIN YCAP"/>
    <property type="match status" value="1"/>
</dbReference>
<dbReference type="GO" id="GO:0005886">
    <property type="term" value="C:plasma membrane"/>
    <property type="evidence" value="ECO:0007669"/>
    <property type="project" value="UniProtKB-SubCell"/>
</dbReference>
<dbReference type="Proteomes" id="UP000317573">
    <property type="component" value="Unassembled WGS sequence"/>
</dbReference>
<comment type="subcellular location">
    <subcellularLocation>
        <location evidence="1">Cell membrane</location>
        <topology evidence="1">Multi-pass membrane protein</topology>
    </subcellularLocation>
</comment>
<dbReference type="InterPro" id="IPR007353">
    <property type="entry name" value="DUF421"/>
</dbReference>
<evidence type="ECO:0000313" key="11">
    <source>
        <dbReference type="EMBL" id="TWH16116.1"/>
    </source>
</evidence>
<comment type="similarity">
    <text evidence="2">Belongs to the UPF0702 family.</text>
</comment>
<evidence type="ECO:0000256" key="6">
    <source>
        <dbReference type="ARBA" id="ARBA00023136"/>
    </source>
</evidence>
<evidence type="ECO:0000256" key="3">
    <source>
        <dbReference type="ARBA" id="ARBA00022475"/>
    </source>
</evidence>
<feature type="domain" description="YetF-like N-terminal transmembrane" evidence="10">
    <location>
        <begin position="20"/>
        <end position="78"/>
    </location>
</feature>
<evidence type="ECO:0000259" key="10">
    <source>
        <dbReference type="Pfam" id="PF20730"/>
    </source>
</evidence>
<evidence type="ECO:0000313" key="12">
    <source>
        <dbReference type="Proteomes" id="UP000317573"/>
    </source>
</evidence>
<evidence type="ECO:0000256" key="2">
    <source>
        <dbReference type="ARBA" id="ARBA00006448"/>
    </source>
</evidence>
<comment type="caution">
    <text evidence="11">The sequence shown here is derived from an EMBL/GenBank/DDBJ whole genome shotgun (WGS) entry which is preliminary data.</text>
</comment>
<keyword evidence="3" id="KW-1003">Cell membrane</keyword>
<accession>A0A562E2E7</accession>
<dbReference type="Pfam" id="PF04239">
    <property type="entry name" value="DUF421"/>
    <property type="match status" value="1"/>
</dbReference>
<feature type="transmembrane region" description="Helical" evidence="8">
    <location>
        <begin position="38"/>
        <end position="58"/>
    </location>
</feature>
<sequence length="185" mass="19506">MWFGSWSDLMRVVLVGAAAYLWLVFVLRISGKRTLAELNAFDLVVTVALGSTLATILLSSDVSWSEGAVALVLLAGLQFLAAAVSSRWPRSRAVLTADPTLLVEHGAMLDLALAQQRISPGEVRQAVRASGFGDLGQVAAVVLETDGSLSVIGHQQYGNGSVLDDVAHSASGGHRRSSRPGGDRR</sequence>
<evidence type="ECO:0000256" key="5">
    <source>
        <dbReference type="ARBA" id="ARBA00022989"/>
    </source>
</evidence>
<evidence type="ECO:0000256" key="7">
    <source>
        <dbReference type="SAM" id="MobiDB-lite"/>
    </source>
</evidence>
<dbReference type="AlphaFoldDB" id="A0A562E2E7"/>
<reference evidence="11 12" key="1">
    <citation type="submission" date="2019-07" db="EMBL/GenBank/DDBJ databases">
        <title>Genome sequencing of lignin-degrading bacterial isolates.</title>
        <authorList>
            <person name="Gladden J."/>
        </authorList>
    </citation>
    <scope>NUCLEOTIDE SEQUENCE [LARGE SCALE GENOMIC DNA]</scope>
    <source>
        <strain evidence="11 12">J45</strain>
    </source>
</reference>
<feature type="region of interest" description="Disordered" evidence="7">
    <location>
        <begin position="166"/>
        <end position="185"/>
    </location>
</feature>
<keyword evidence="5 8" id="KW-1133">Transmembrane helix</keyword>
<gene>
    <name evidence="11" type="ORF">L618_002800000030</name>
</gene>
<dbReference type="Pfam" id="PF20730">
    <property type="entry name" value="YetF_N"/>
    <property type="match status" value="1"/>
</dbReference>
<name>A0A562E2E7_RHORH</name>
<keyword evidence="6 8" id="KW-0472">Membrane</keyword>